<dbReference type="EMBL" id="CP021112">
    <property type="protein sequence ID" value="ARP99191.1"/>
    <property type="molecule type" value="Genomic_DNA"/>
</dbReference>
<dbReference type="GO" id="GO:0032259">
    <property type="term" value="P:methylation"/>
    <property type="evidence" value="ECO:0007669"/>
    <property type="project" value="UniProtKB-KW"/>
</dbReference>
<organism evidence="1 2">
    <name type="scientific">Pseudorhodoplanes sinuspersici</name>
    <dbReference type="NCBI Taxonomy" id="1235591"/>
    <lineage>
        <taxon>Bacteria</taxon>
        <taxon>Pseudomonadati</taxon>
        <taxon>Pseudomonadota</taxon>
        <taxon>Alphaproteobacteria</taxon>
        <taxon>Hyphomicrobiales</taxon>
        <taxon>Pseudorhodoplanes</taxon>
    </lineage>
</organism>
<dbReference type="Gene3D" id="3.40.50.150">
    <property type="entry name" value="Vaccinia Virus protein VP39"/>
    <property type="match status" value="1"/>
</dbReference>
<dbReference type="KEGG" id="psin:CAK95_08905"/>
<keyword evidence="1" id="KW-0808">Transferase</keyword>
<dbReference type="CDD" id="cd02440">
    <property type="entry name" value="AdoMet_MTases"/>
    <property type="match status" value="1"/>
</dbReference>
<evidence type="ECO:0000313" key="2">
    <source>
        <dbReference type="Proteomes" id="UP000194137"/>
    </source>
</evidence>
<dbReference type="RefSeq" id="WP_086087597.1">
    <property type="nucleotide sequence ID" value="NZ_CP021112.1"/>
</dbReference>
<dbReference type="OrthoDB" id="9805585at2"/>
<dbReference type="GO" id="GO:0008168">
    <property type="term" value="F:methyltransferase activity"/>
    <property type="evidence" value="ECO:0007669"/>
    <property type="project" value="UniProtKB-KW"/>
</dbReference>
<keyword evidence="2" id="KW-1185">Reference proteome</keyword>
<gene>
    <name evidence="1" type="ORF">CAK95_08905</name>
</gene>
<proteinExistence type="predicted"/>
<dbReference type="InterPro" id="IPR029063">
    <property type="entry name" value="SAM-dependent_MTases_sf"/>
</dbReference>
<keyword evidence="1" id="KW-0489">Methyltransferase</keyword>
<evidence type="ECO:0000313" key="1">
    <source>
        <dbReference type="EMBL" id="ARP99191.1"/>
    </source>
</evidence>
<dbReference type="STRING" id="1235591.CAK95_08905"/>
<protein>
    <submittedName>
        <fullName evidence="1">Methyltransferase</fullName>
    </submittedName>
</protein>
<reference evidence="1 2" key="1">
    <citation type="submission" date="2017-05" db="EMBL/GenBank/DDBJ databases">
        <title>Full genome sequence of Pseudorhodoplanes sinuspersici.</title>
        <authorList>
            <person name="Dastgheib S.M.M."/>
            <person name="Shavandi M."/>
            <person name="Tirandaz H."/>
        </authorList>
    </citation>
    <scope>NUCLEOTIDE SEQUENCE [LARGE SCALE GENOMIC DNA]</scope>
    <source>
        <strain evidence="1 2">RIPI110</strain>
    </source>
</reference>
<accession>A0A1W6ZP93</accession>
<sequence length="203" mass="22513">MRPQSSLAEKKGLRLDDEVRFIRSWLEKPLAIGAVTPSGRVLARTMARYVDTKIPGPVIELGPGTGPVTEALVARGVAPHRLVLVEFNPSFCRILRARYPEATVLQGDAYSLKRTLGEMLQQPAAAVVSGLPLLTKPMRTRLRLINEAFGLMHRDAAFVQFTYSMAAPPIPKGLSRVQTEASERIWMNLPPARVWVYRKALVS</sequence>
<dbReference type="SUPFAM" id="SSF53335">
    <property type="entry name" value="S-adenosyl-L-methionine-dependent methyltransferases"/>
    <property type="match status" value="1"/>
</dbReference>
<name>A0A1W6ZP93_9HYPH</name>
<dbReference type="Proteomes" id="UP000194137">
    <property type="component" value="Chromosome"/>
</dbReference>
<dbReference type="AlphaFoldDB" id="A0A1W6ZP93"/>